<comment type="caution">
    <text evidence="11">The sequence shown here is derived from an EMBL/GenBank/DDBJ whole genome shotgun (WGS) entry which is preliminary data.</text>
</comment>
<keyword evidence="6" id="KW-0418">Kinase</keyword>
<keyword evidence="7" id="KW-0067">ATP-binding</keyword>
<keyword evidence="4" id="KW-0808">Transferase</keyword>
<dbReference type="GO" id="GO:0005524">
    <property type="term" value="F:ATP binding"/>
    <property type="evidence" value="ECO:0007669"/>
    <property type="project" value="UniProtKB-KW"/>
</dbReference>
<dbReference type="GO" id="GO:0000155">
    <property type="term" value="F:phosphorelay sensor kinase activity"/>
    <property type="evidence" value="ECO:0007669"/>
    <property type="project" value="InterPro"/>
</dbReference>
<keyword evidence="9" id="KW-1133">Transmembrane helix</keyword>
<dbReference type="PRINTS" id="PR00344">
    <property type="entry name" value="BCTRLSENSOR"/>
</dbReference>
<feature type="transmembrane region" description="Helical" evidence="9">
    <location>
        <begin position="38"/>
        <end position="55"/>
    </location>
</feature>
<evidence type="ECO:0000256" key="9">
    <source>
        <dbReference type="SAM" id="Phobius"/>
    </source>
</evidence>
<evidence type="ECO:0000256" key="6">
    <source>
        <dbReference type="ARBA" id="ARBA00022777"/>
    </source>
</evidence>
<protein>
    <recommendedName>
        <fullName evidence="2">histidine kinase</fullName>
        <ecNumber evidence="2">2.7.13.3</ecNumber>
    </recommendedName>
</protein>
<dbReference type="SMART" id="SM00387">
    <property type="entry name" value="HATPase_c"/>
    <property type="match status" value="1"/>
</dbReference>
<keyword evidence="9" id="KW-0472">Membrane</keyword>
<dbReference type="SUPFAM" id="SSF47384">
    <property type="entry name" value="Homodimeric domain of signal transducing histidine kinase"/>
    <property type="match status" value="1"/>
</dbReference>
<keyword evidence="3" id="KW-0597">Phosphoprotein</keyword>
<dbReference type="InterPro" id="IPR003594">
    <property type="entry name" value="HATPase_dom"/>
</dbReference>
<dbReference type="Gene3D" id="3.30.565.10">
    <property type="entry name" value="Histidine kinase-like ATPase, C-terminal domain"/>
    <property type="match status" value="1"/>
</dbReference>
<dbReference type="InterPro" id="IPR004358">
    <property type="entry name" value="Sig_transdc_His_kin-like_C"/>
</dbReference>
<dbReference type="OrthoDB" id="9806130at2"/>
<dbReference type="InterPro" id="IPR036097">
    <property type="entry name" value="HisK_dim/P_sf"/>
</dbReference>
<keyword evidence="5" id="KW-0547">Nucleotide-binding</keyword>
<gene>
    <name evidence="11" type="ORF">CWC19_07860</name>
</gene>
<evidence type="ECO:0000259" key="10">
    <source>
        <dbReference type="PROSITE" id="PS50109"/>
    </source>
</evidence>
<evidence type="ECO:0000256" key="7">
    <source>
        <dbReference type="ARBA" id="ARBA00022840"/>
    </source>
</evidence>
<dbReference type="RefSeq" id="WP_138591362.1">
    <property type="nucleotide sequence ID" value="NZ_PNBX01000029.1"/>
</dbReference>
<keyword evidence="9" id="KW-0812">Transmembrane</keyword>
<evidence type="ECO:0000256" key="8">
    <source>
        <dbReference type="ARBA" id="ARBA00023012"/>
    </source>
</evidence>
<evidence type="ECO:0000256" key="2">
    <source>
        <dbReference type="ARBA" id="ARBA00012438"/>
    </source>
</evidence>
<dbReference type="PROSITE" id="PS50109">
    <property type="entry name" value="HIS_KIN"/>
    <property type="match status" value="1"/>
</dbReference>
<dbReference type="SUPFAM" id="SSF55874">
    <property type="entry name" value="ATPase domain of HSP90 chaperone/DNA topoisomerase II/histidine kinase"/>
    <property type="match status" value="1"/>
</dbReference>
<reference evidence="11 12" key="1">
    <citation type="submission" date="2018-01" db="EMBL/GenBank/DDBJ databases">
        <authorList>
            <person name="Paulsen S."/>
            <person name="Gram L.K."/>
        </authorList>
    </citation>
    <scope>NUCLEOTIDE SEQUENCE [LARGE SCALE GENOMIC DNA]</scope>
    <source>
        <strain evidence="11 12">S3790</strain>
    </source>
</reference>
<dbReference type="InterPro" id="IPR035965">
    <property type="entry name" value="PAS-like_dom_sf"/>
</dbReference>
<dbReference type="InterPro" id="IPR036890">
    <property type="entry name" value="HATPase_C_sf"/>
</dbReference>
<dbReference type="GO" id="GO:0006355">
    <property type="term" value="P:regulation of DNA-templated transcription"/>
    <property type="evidence" value="ECO:0007669"/>
    <property type="project" value="InterPro"/>
</dbReference>
<dbReference type="Gene3D" id="1.10.287.130">
    <property type="match status" value="1"/>
</dbReference>
<reference evidence="12" key="2">
    <citation type="submission" date="2019-06" db="EMBL/GenBank/DDBJ databases">
        <title>Co-occurence of chitin degradation, pigmentation and bioactivity in marine Pseudoalteromonas.</title>
        <authorList>
            <person name="Sonnenschein E.C."/>
            <person name="Bech P.K."/>
        </authorList>
    </citation>
    <scope>NUCLEOTIDE SEQUENCE [LARGE SCALE GENOMIC DNA]</scope>
    <source>
        <strain evidence="12">S3790</strain>
    </source>
</reference>
<sequence>MPKQRSIESNIARLSLISNLILMGLLIISLLVSDISQWLILLIGVLSSLLVLWTTQQIKQRLTYQSKSQANLLEALICGDYSLRARRFPNEHGVSPLTNTINQLAERLSKQRWQSVESQLLVQTILEHIDIAILALDKHHCITLYNPAAEHLFGQSISHAQASLPKSLHIAKSLKRGARKIIELKAHDQLTKFSLQVEQYKDSGQTKKLLLISNVHTILRTEQQHAWQHLIRVISHEINNSLSPISSISQTLCKVIGKQRPYPQQNQLISSLQLIEKRASGLGTFIEGYQQIAKLPAPTLAPCVLSSLLKKCTTLFPEIRSDISASCNITLNIDVIQFEQVLINVFKNACEATPTETQTHIDIHCYQTPKKIHITLTDNGLGVNNAENLFVPFYSTKAQGSGIGLVLCRQIIEAHQGRLSLENNPSRTGCILTIELPLQSSMS</sequence>
<dbReference type="Proteomes" id="UP000307217">
    <property type="component" value="Unassembled WGS sequence"/>
</dbReference>
<dbReference type="Pfam" id="PF00989">
    <property type="entry name" value="PAS"/>
    <property type="match status" value="1"/>
</dbReference>
<evidence type="ECO:0000256" key="3">
    <source>
        <dbReference type="ARBA" id="ARBA00022553"/>
    </source>
</evidence>
<proteinExistence type="predicted"/>
<evidence type="ECO:0000313" key="12">
    <source>
        <dbReference type="Proteomes" id="UP000307217"/>
    </source>
</evidence>
<dbReference type="PANTHER" id="PTHR43065:SF46">
    <property type="entry name" value="C4-DICARBOXYLATE TRANSPORT SENSOR PROTEIN DCTB"/>
    <property type="match status" value="1"/>
</dbReference>
<name>A0A5S3VBJ3_9GAMM</name>
<dbReference type="InterPro" id="IPR005467">
    <property type="entry name" value="His_kinase_dom"/>
</dbReference>
<evidence type="ECO:0000256" key="5">
    <source>
        <dbReference type="ARBA" id="ARBA00022741"/>
    </source>
</evidence>
<dbReference type="Pfam" id="PF02518">
    <property type="entry name" value="HATPase_c"/>
    <property type="match status" value="1"/>
</dbReference>
<evidence type="ECO:0000313" key="11">
    <source>
        <dbReference type="EMBL" id="TMO68824.1"/>
    </source>
</evidence>
<dbReference type="SUPFAM" id="SSF55785">
    <property type="entry name" value="PYP-like sensor domain (PAS domain)"/>
    <property type="match status" value="1"/>
</dbReference>
<dbReference type="Gene3D" id="3.30.450.20">
    <property type="entry name" value="PAS domain"/>
    <property type="match status" value="1"/>
</dbReference>
<keyword evidence="8" id="KW-0902">Two-component regulatory system</keyword>
<feature type="transmembrane region" description="Helical" evidence="9">
    <location>
        <begin position="12"/>
        <end position="32"/>
    </location>
</feature>
<accession>A0A5S3VBJ3</accession>
<dbReference type="AlphaFoldDB" id="A0A5S3VBJ3"/>
<organism evidence="11 12">
    <name type="scientific">Pseudoalteromonas aurantia</name>
    <dbReference type="NCBI Taxonomy" id="43654"/>
    <lineage>
        <taxon>Bacteria</taxon>
        <taxon>Pseudomonadati</taxon>
        <taxon>Pseudomonadota</taxon>
        <taxon>Gammaproteobacteria</taxon>
        <taxon>Alteromonadales</taxon>
        <taxon>Pseudoalteromonadaceae</taxon>
        <taxon>Pseudoalteromonas</taxon>
    </lineage>
</organism>
<dbReference type="EC" id="2.7.13.3" evidence="2"/>
<dbReference type="EMBL" id="PNBX01000029">
    <property type="protein sequence ID" value="TMO68824.1"/>
    <property type="molecule type" value="Genomic_DNA"/>
</dbReference>
<feature type="domain" description="Histidine kinase" evidence="10">
    <location>
        <begin position="233"/>
        <end position="440"/>
    </location>
</feature>
<evidence type="ECO:0000256" key="4">
    <source>
        <dbReference type="ARBA" id="ARBA00022679"/>
    </source>
</evidence>
<comment type="catalytic activity">
    <reaction evidence="1">
        <text>ATP + protein L-histidine = ADP + protein N-phospho-L-histidine.</text>
        <dbReference type="EC" id="2.7.13.3"/>
    </reaction>
</comment>
<dbReference type="PANTHER" id="PTHR43065">
    <property type="entry name" value="SENSOR HISTIDINE KINASE"/>
    <property type="match status" value="1"/>
</dbReference>
<dbReference type="InterPro" id="IPR013767">
    <property type="entry name" value="PAS_fold"/>
</dbReference>
<evidence type="ECO:0000256" key="1">
    <source>
        <dbReference type="ARBA" id="ARBA00000085"/>
    </source>
</evidence>